<accession>A0A150GBC4</accession>
<sequence>MVHQACKLRRSDYLYQLLANKKLVAEWLKADGNRAGFAEPFLHAATEGYSEILVALIQAINVVDDKQKSILARHLQTRGGEGIAHRKTPLQIALEKRHLETVTVLVQAAQRVEGNWEPAITALGLAAKLGKWKMARQIVGAIKAKRSPGEAADEMREALKLAANHGKRNVVRVLLSKDANKDLPDDWDCDNTETSRFIRI</sequence>
<dbReference type="SMART" id="SM00248">
    <property type="entry name" value="ANK"/>
    <property type="match status" value="3"/>
</dbReference>
<feature type="repeat" description="ANK" evidence="3">
    <location>
        <begin position="154"/>
        <end position="186"/>
    </location>
</feature>
<dbReference type="Gene3D" id="1.25.40.20">
    <property type="entry name" value="Ankyrin repeat-containing domain"/>
    <property type="match status" value="1"/>
</dbReference>
<evidence type="ECO:0000256" key="2">
    <source>
        <dbReference type="ARBA" id="ARBA00023043"/>
    </source>
</evidence>
<dbReference type="InterPro" id="IPR036770">
    <property type="entry name" value="Ankyrin_rpt-contain_sf"/>
</dbReference>
<reference evidence="5" key="1">
    <citation type="journal article" date="2016" name="Nat. Commun.">
        <title>The Gonium pectorale genome demonstrates co-option of cell cycle regulation during the evolution of multicellularity.</title>
        <authorList>
            <person name="Hanschen E.R."/>
            <person name="Marriage T.N."/>
            <person name="Ferris P.J."/>
            <person name="Hamaji T."/>
            <person name="Toyoda A."/>
            <person name="Fujiyama A."/>
            <person name="Neme R."/>
            <person name="Noguchi H."/>
            <person name="Minakuchi Y."/>
            <person name="Suzuki M."/>
            <person name="Kawai-Toyooka H."/>
            <person name="Smith D.R."/>
            <person name="Sparks H."/>
            <person name="Anderson J."/>
            <person name="Bakaric R."/>
            <person name="Luria V."/>
            <person name="Karger A."/>
            <person name="Kirschner M.W."/>
            <person name="Durand P.M."/>
            <person name="Michod R.E."/>
            <person name="Nozaki H."/>
            <person name="Olson B.J."/>
        </authorList>
    </citation>
    <scope>NUCLEOTIDE SEQUENCE [LARGE SCALE GENOMIC DNA]</scope>
    <source>
        <strain evidence="5">NIES-2863</strain>
    </source>
</reference>
<dbReference type="PANTHER" id="PTHR24166:SF48">
    <property type="entry name" value="PROTEIN VAPYRIN"/>
    <property type="match status" value="1"/>
</dbReference>
<gene>
    <name evidence="4" type="ORF">GPECTOR_37g151</name>
</gene>
<dbReference type="PANTHER" id="PTHR24166">
    <property type="entry name" value="ROLLING PEBBLES, ISOFORM B"/>
    <property type="match status" value="1"/>
</dbReference>
<dbReference type="InterPro" id="IPR050889">
    <property type="entry name" value="Dendritic_Spine_Reg/Scaffold"/>
</dbReference>
<evidence type="ECO:0000313" key="4">
    <source>
        <dbReference type="EMBL" id="KXZ47146.1"/>
    </source>
</evidence>
<keyword evidence="1" id="KW-0677">Repeat</keyword>
<dbReference type="PROSITE" id="PS50088">
    <property type="entry name" value="ANK_REPEAT"/>
    <property type="match status" value="1"/>
</dbReference>
<evidence type="ECO:0000256" key="3">
    <source>
        <dbReference type="PROSITE-ProRule" id="PRU00023"/>
    </source>
</evidence>
<dbReference type="Proteomes" id="UP000075714">
    <property type="component" value="Unassembled WGS sequence"/>
</dbReference>
<proteinExistence type="predicted"/>
<keyword evidence="2 3" id="KW-0040">ANK repeat</keyword>
<protein>
    <submittedName>
        <fullName evidence="4">Uncharacterized protein</fullName>
    </submittedName>
</protein>
<dbReference type="InterPro" id="IPR002110">
    <property type="entry name" value="Ankyrin_rpt"/>
</dbReference>
<organism evidence="4 5">
    <name type="scientific">Gonium pectorale</name>
    <name type="common">Green alga</name>
    <dbReference type="NCBI Taxonomy" id="33097"/>
    <lineage>
        <taxon>Eukaryota</taxon>
        <taxon>Viridiplantae</taxon>
        <taxon>Chlorophyta</taxon>
        <taxon>core chlorophytes</taxon>
        <taxon>Chlorophyceae</taxon>
        <taxon>CS clade</taxon>
        <taxon>Chlamydomonadales</taxon>
        <taxon>Volvocaceae</taxon>
        <taxon>Gonium</taxon>
    </lineage>
</organism>
<dbReference type="EMBL" id="LSYV01000038">
    <property type="protein sequence ID" value="KXZ47146.1"/>
    <property type="molecule type" value="Genomic_DNA"/>
</dbReference>
<comment type="caution">
    <text evidence="4">The sequence shown here is derived from an EMBL/GenBank/DDBJ whole genome shotgun (WGS) entry which is preliminary data.</text>
</comment>
<dbReference type="SUPFAM" id="SSF48403">
    <property type="entry name" value="Ankyrin repeat"/>
    <property type="match status" value="1"/>
</dbReference>
<dbReference type="AlphaFoldDB" id="A0A150GBC4"/>
<name>A0A150GBC4_GONPE</name>
<evidence type="ECO:0000313" key="5">
    <source>
        <dbReference type="Proteomes" id="UP000075714"/>
    </source>
</evidence>
<evidence type="ECO:0000256" key="1">
    <source>
        <dbReference type="ARBA" id="ARBA00022737"/>
    </source>
</evidence>
<keyword evidence="5" id="KW-1185">Reference proteome</keyword>